<dbReference type="PANTHER" id="PTHR39244">
    <property type="entry name" value="NATTERIN-4"/>
    <property type="match status" value="1"/>
</dbReference>
<evidence type="ECO:0000313" key="3">
    <source>
        <dbReference type="Proteomes" id="UP000626092"/>
    </source>
</evidence>
<dbReference type="Proteomes" id="UP000626092">
    <property type="component" value="Unassembled WGS sequence"/>
</dbReference>
<evidence type="ECO:0000313" key="2">
    <source>
        <dbReference type="EMBL" id="KAF7143891.1"/>
    </source>
</evidence>
<comment type="caution">
    <text evidence="2">The sequence shown here is derived from an EMBL/GenBank/DDBJ whole genome shotgun (WGS) entry which is preliminary data.</text>
</comment>
<evidence type="ECO:0000259" key="1">
    <source>
        <dbReference type="Pfam" id="PF07468"/>
    </source>
</evidence>
<dbReference type="SUPFAM" id="SSF50382">
    <property type="entry name" value="Agglutinin"/>
    <property type="match status" value="1"/>
</dbReference>
<dbReference type="PANTHER" id="PTHR39244:SF5">
    <property type="entry name" value="NATTERIN-3-LIKE"/>
    <property type="match status" value="1"/>
</dbReference>
<dbReference type="Pfam" id="PF07468">
    <property type="entry name" value="Agglutinin"/>
    <property type="match status" value="1"/>
</dbReference>
<sequence length="303" mass="32644">MALPRFVVIKSLSNEKYLCPSGPDSLLKFEGVGFDSWGVKHEIVKAKSGGGLVHIRCCQAEKYWSREVKQGNIIAAQAEDGTNAACMLIKPSKKDSDGVTFVNFKLQWKSKWHSMGKNSGGYLESGENLCGSIVQEFIIQDWEELSLARQSRTTGVYVRTEETTINDGIFIANTNTRGGVSVADTNIGGSGSAGNMTRGGVSVANTNIGPSVGASNKTYLQLPYGKNTLLNFKELASDSKGYKHEVEEAKSEAALVHIKCCETSKSRTLAGMHSNIIAVEADKPVEDRTSGASRIPVKPALYG</sequence>
<dbReference type="AlphaFoldDB" id="A0A834LPP3"/>
<accession>A0A834LPP3</accession>
<reference evidence="2" key="1">
    <citation type="submission" date="2019-11" db="EMBL/GenBank/DDBJ databases">
        <authorList>
            <person name="Liu Y."/>
            <person name="Hou J."/>
            <person name="Li T.-Q."/>
            <person name="Guan C.-H."/>
            <person name="Wu X."/>
            <person name="Wu H.-Z."/>
            <person name="Ling F."/>
            <person name="Zhang R."/>
            <person name="Shi X.-G."/>
            <person name="Ren J.-P."/>
            <person name="Chen E.-F."/>
            <person name="Sun J.-M."/>
        </authorList>
    </citation>
    <scope>NUCLEOTIDE SEQUENCE</scope>
    <source>
        <strain evidence="2">Adult_tree_wgs_1</strain>
        <tissue evidence="2">Leaves</tissue>
    </source>
</reference>
<dbReference type="InterPro" id="IPR053237">
    <property type="entry name" value="Natterin_C"/>
</dbReference>
<gene>
    <name evidence="2" type="ORF">RHSIM_Rhsim05G0057400</name>
</gene>
<dbReference type="Gene3D" id="2.80.10.50">
    <property type="match status" value="2"/>
</dbReference>
<dbReference type="InterPro" id="IPR036242">
    <property type="entry name" value="Agglutinin_dom_sf"/>
</dbReference>
<dbReference type="OrthoDB" id="1580972at2759"/>
<protein>
    <recommendedName>
        <fullName evidence="1">Agglutinin domain-containing protein</fullName>
    </recommendedName>
</protein>
<keyword evidence="3" id="KW-1185">Reference proteome</keyword>
<dbReference type="EMBL" id="WJXA01000005">
    <property type="protein sequence ID" value="KAF7143891.1"/>
    <property type="molecule type" value="Genomic_DNA"/>
</dbReference>
<dbReference type="InterPro" id="IPR008998">
    <property type="entry name" value="Agglutinin"/>
</dbReference>
<proteinExistence type="predicted"/>
<feature type="domain" description="Agglutinin" evidence="1">
    <location>
        <begin position="2"/>
        <end position="118"/>
    </location>
</feature>
<name>A0A834LPP3_RHOSS</name>
<organism evidence="2 3">
    <name type="scientific">Rhododendron simsii</name>
    <name type="common">Sims's rhododendron</name>
    <dbReference type="NCBI Taxonomy" id="118357"/>
    <lineage>
        <taxon>Eukaryota</taxon>
        <taxon>Viridiplantae</taxon>
        <taxon>Streptophyta</taxon>
        <taxon>Embryophyta</taxon>
        <taxon>Tracheophyta</taxon>
        <taxon>Spermatophyta</taxon>
        <taxon>Magnoliopsida</taxon>
        <taxon>eudicotyledons</taxon>
        <taxon>Gunneridae</taxon>
        <taxon>Pentapetalae</taxon>
        <taxon>asterids</taxon>
        <taxon>Ericales</taxon>
        <taxon>Ericaceae</taxon>
        <taxon>Ericoideae</taxon>
        <taxon>Rhodoreae</taxon>
        <taxon>Rhododendron</taxon>
    </lineage>
</organism>